<dbReference type="EMBL" id="SVCM01000132">
    <property type="protein sequence ID" value="MBE6060818.1"/>
    <property type="molecule type" value="Genomic_DNA"/>
</dbReference>
<gene>
    <name evidence="2" type="ORF">E7215_11690</name>
</gene>
<name>A0A927W598_9CLOT</name>
<dbReference type="InterPro" id="IPR052509">
    <property type="entry name" value="Metal_resp_DNA-bind_regulator"/>
</dbReference>
<dbReference type="Gene3D" id="1.10.10.10">
    <property type="entry name" value="Winged helix-like DNA-binding domain superfamily/Winged helix DNA-binding domain"/>
    <property type="match status" value="1"/>
</dbReference>
<sequence length="110" mass="12638">MEIDKELLKGFIDILILSIIKGNDYIYGYNIMKLVNIAAKDNFELQTGTLYIALKRLEKQNFITSKVIEGDNGIKRRHYLITKEGEVQLNKLNGDFNKITELILKFRGGS</sequence>
<evidence type="ECO:0000259" key="1">
    <source>
        <dbReference type="Pfam" id="PF03551"/>
    </source>
</evidence>
<reference evidence="2" key="1">
    <citation type="submission" date="2019-04" db="EMBL/GenBank/DDBJ databases">
        <title>Evolution of Biomass-Degrading Anaerobic Consortia Revealed by Metagenomics.</title>
        <authorList>
            <person name="Peng X."/>
        </authorList>
    </citation>
    <scope>NUCLEOTIDE SEQUENCE</scope>
    <source>
        <strain evidence="2">SIG254</strain>
    </source>
</reference>
<dbReference type="SUPFAM" id="SSF46785">
    <property type="entry name" value="Winged helix' DNA-binding domain"/>
    <property type="match status" value="1"/>
</dbReference>
<dbReference type="RefSeq" id="WP_051824263.1">
    <property type="nucleotide sequence ID" value="NZ_JBQHQR010000011.1"/>
</dbReference>
<dbReference type="InterPro" id="IPR005149">
    <property type="entry name" value="Tscrpt_reg_PadR_N"/>
</dbReference>
<comment type="caution">
    <text evidence="2">The sequence shown here is derived from an EMBL/GenBank/DDBJ whole genome shotgun (WGS) entry which is preliminary data.</text>
</comment>
<proteinExistence type="predicted"/>
<evidence type="ECO:0000313" key="2">
    <source>
        <dbReference type="EMBL" id="MBE6060818.1"/>
    </source>
</evidence>
<evidence type="ECO:0000313" key="3">
    <source>
        <dbReference type="Proteomes" id="UP000768462"/>
    </source>
</evidence>
<dbReference type="InterPro" id="IPR036390">
    <property type="entry name" value="WH_DNA-bd_sf"/>
</dbReference>
<protein>
    <submittedName>
        <fullName evidence="2">PadR family transcriptional regulator</fullName>
    </submittedName>
</protein>
<dbReference type="AlphaFoldDB" id="A0A927W598"/>
<dbReference type="Proteomes" id="UP000768462">
    <property type="component" value="Unassembled WGS sequence"/>
</dbReference>
<organism evidence="2 3">
    <name type="scientific">Clostridium sulfidigenes</name>
    <dbReference type="NCBI Taxonomy" id="318464"/>
    <lineage>
        <taxon>Bacteria</taxon>
        <taxon>Bacillati</taxon>
        <taxon>Bacillota</taxon>
        <taxon>Clostridia</taxon>
        <taxon>Eubacteriales</taxon>
        <taxon>Clostridiaceae</taxon>
        <taxon>Clostridium</taxon>
    </lineage>
</organism>
<dbReference type="PANTHER" id="PTHR33169">
    <property type="entry name" value="PADR-FAMILY TRANSCRIPTIONAL REGULATOR"/>
    <property type="match status" value="1"/>
</dbReference>
<dbReference type="Pfam" id="PF03551">
    <property type="entry name" value="PadR"/>
    <property type="match status" value="1"/>
</dbReference>
<feature type="domain" description="Transcription regulator PadR N-terminal" evidence="1">
    <location>
        <begin position="16"/>
        <end position="90"/>
    </location>
</feature>
<dbReference type="InterPro" id="IPR036388">
    <property type="entry name" value="WH-like_DNA-bd_sf"/>
</dbReference>
<accession>A0A927W598</accession>
<dbReference type="PANTHER" id="PTHR33169:SF25">
    <property type="entry name" value="DNA-BINDING PROTEIN YIZB-RELATED"/>
    <property type="match status" value="1"/>
</dbReference>